<accession>A0A811TX37</accession>
<gene>
    <name evidence="2" type="ORF">CCAP1982_LOCUS292</name>
</gene>
<dbReference type="AlphaFoldDB" id="A0A811TX37"/>
<evidence type="ECO:0000313" key="3">
    <source>
        <dbReference type="Proteomes" id="UP000606786"/>
    </source>
</evidence>
<sequence length="112" mass="12531">MAVPKAHATLETFPGSQEDGAAIEPVDEFSFEIEDDSSSPKFISLFELNNLVFLLDQMLDSKAVRRFFLKFILVHASNSSPKGALEKALRRCQVRHKSNDRAGFTFCLQSHG</sequence>
<evidence type="ECO:0000256" key="1">
    <source>
        <dbReference type="SAM" id="MobiDB-lite"/>
    </source>
</evidence>
<protein>
    <submittedName>
        <fullName evidence="2">(Mediterranean fruit fly) hypothetical protein</fullName>
    </submittedName>
</protein>
<dbReference type="EMBL" id="CAJHJT010000001">
    <property type="protein sequence ID" value="CAD6991362.1"/>
    <property type="molecule type" value="Genomic_DNA"/>
</dbReference>
<organism evidence="2 3">
    <name type="scientific">Ceratitis capitata</name>
    <name type="common">Mediterranean fruit fly</name>
    <name type="synonym">Tephritis capitata</name>
    <dbReference type="NCBI Taxonomy" id="7213"/>
    <lineage>
        <taxon>Eukaryota</taxon>
        <taxon>Metazoa</taxon>
        <taxon>Ecdysozoa</taxon>
        <taxon>Arthropoda</taxon>
        <taxon>Hexapoda</taxon>
        <taxon>Insecta</taxon>
        <taxon>Pterygota</taxon>
        <taxon>Neoptera</taxon>
        <taxon>Endopterygota</taxon>
        <taxon>Diptera</taxon>
        <taxon>Brachycera</taxon>
        <taxon>Muscomorpha</taxon>
        <taxon>Tephritoidea</taxon>
        <taxon>Tephritidae</taxon>
        <taxon>Ceratitis</taxon>
        <taxon>Ceratitis</taxon>
    </lineage>
</organism>
<proteinExistence type="predicted"/>
<comment type="caution">
    <text evidence="2">The sequence shown here is derived from an EMBL/GenBank/DDBJ whole genome shotgun (WGS) entry which is preliminary data.</text>
</comment>
<keyword evidence="3" id="KW-1185">Reference proteome</keyword>
<dbReference type="Proteomes" id="UP000606786">
    <property type="component" value="Unassembled WGS sequence"/>
</dbReference>
<name>A0A811TX37_CERCA</name>
<evidence type="ECO:0000313" key="2">
    <source>
        <dbReference type="EMBL" id="CAD6991362.1"/>
    </source>
</evidence>
<reference evidence="2" key="1">
    <citation type="submission" date="2020-11" db="EMBL/GenBank/DDBJ databases">
        <authorList>
            <person name="Whitehead M."/>
        </authorList>
    </citation>
    <scope>NUCLEOTIDE SEQUENCE</scope>
    <source>
        <strain evidence="2">EGII</strain>
    </source>
</reference>
<feature type="region of interest" description="Disordered" evidence="1">
    <location>
        <begin position="1"/>
        <end position="21"/>
    </location>
</feature>